<dbReference type="Gene3D" id="1.10.287.110">
    <property type="entry name" value="DnaJ domain"/>
    <property type="match status" value="1"/>
</dbReference>
<feature type="domain" description="CR-type" evidence="15">
    <location>
        <begin position="133"/>
        <end position="211"/>
    </location>
</feature>
<comment type="caution">
    <text evidence="16">The sequence shown here is derived from an EMBL/GenBank/DDBJ whole genome shotgun (WGS) entry which is preliminary data.</text>
</comment>
<feature type="binding site" evidence="12">
    <location>
        <position position="163"/>
    </location>
    <ligand>
        <name>Zn(2+)</name>
        <dbReference type="ChEBI" id="CHEBI:29105"/>
        <label>2</label>
    </ligand>
</feature>
<keyword evidence="2 12" id="KW-0235">DNA replication</keyword>
<feature type="binding site" evidence="12">
    <location>
        <position position="202"/>
    </location>
    <ligand>
        <name>Zn(2+)</name>
        <dbReference type="ChEBI" id="CHEBI:29105"/>
        <label>1</label>
    </ligand>
</feature>
<dbReference type="Pfam" id="PF01556">
    <property type="entry name" value="DnaJ_C"/>
    <property type="match status" value="1"/>
</dbReference>
<evidence type="ECO:0000259" key="14">
    <source>
        <dbReference type="PROSITE" id="PS50076"/>
    </source>
</evidence>
<dbReference type="GO" id="GO:0009408">
    <property type="term" value="P:response to heat"/>
    <property type="evidence" value="ECO:0007669"/>
    <property type="project" value="InterPro"/>
</dbReference>
<dbReference type="Gene3D" id="2.10.230.10">
    <property type="entry name" value="Heat shock protein DnaJ, cysteine-rich domain"/>
    <property type="match status" value="1"/>
</dbReference>
<dbReference type="CDD" id="cd06257">
    <property type="entry name" value="DnaJ"/>
    <property type="match status" value="1"/>
</dbReference>
<organism evidence="16 17">
    <name type="scientific">Desulfobaculum xiamenense</name>
    <dbReference type="NCBI Taxonomy" id="995050"/>
    <lineage>
        <taxon>Bacteria</taxon>
        <taxon>Pseudomonadati</taxon>
        <taxon>Thermodesulfobacteriota</taxon>
        <taxon>Desulfovibrionia</taxon>
        <taxon>Desulfovibrionales</taxon>
        <taxon>Desulfovibrionaceae</taxon>
        <taxon>Desulfobaculum</taxon>
    </lineage>
</organism>
<dbReference type="FunFam" id="2.60.260.20:FF:000005">
    <property type="entry name" value="Chaperone protein dnaJ 1, mitochondrial"/>
    <property type="match status" value="1"/>
</dbReference>
<dbReference type="SUPFAM" id="SSF49493">
    <property type="entry name" value="HSP40/DnaJ peptide-binding domain"/>
    <property type="match status" value="2"/>
</dbReference>
<dbReference type="CDD" id="cd10747">
    <property type="entry name" value="DnaJ_C"/>
    <property type="match status" value="1"/>
</dbReference>
<evidence type="ECO:0000256" key="9">
    <source>
        <dbReference type="ARBA" id="ARBA00053423"/>
    </source>
</evidence>
<dbReference type="FunFam" id="2.10.230.10:FF:000002">
    <property type="entry name" value="Molecular chaperone DnaJ"/>
    <property type="match status" value="1"/>
</dbReference>
<dbReference type="PANTHER" id="PTHR43096">
    <property type="entry name" value="DNAJ HOMOLOG 1, MITOCHONDRIAL-RELATED"/>
    <property type="match status" value="1"/>
</dbReference>
<evidence type="ECO:0000256" key="8">
    <source>
        <dbReference type="ARBA" id="ARBA00023186"/>
    </source>
</evidence>
<dbReference type="InterPro" id="IPR036869">
    <property type="entry name" value="J_dom_sf"/>
</dbReference>
<comment type="domain">
    <text evidence="12">The J domain is necessary and sufficient to stimulate DnaK ATPase activity. Zinc center 1 plays an important role in the autonomous, DnaK-independent chaperone activity of DnaJ. Zinc center 2 is essential for interaction with DnaK and for DnaJ activity.</text>
</comment>
<reference evidence="16 17" key="1">
    <citation type="submission" date="2020-03" db="EMBL/GenBank/DDBJ databases">
        <title>Genomic Encyclopedia of Type Strains, Phase IV (KMG-IV): sequencing the most valuable type-strain genomes for metagenomic binning, comparative biology and taxonomic classification.</title>
        <authorList>
            <person name="Goeker M."/>
        </authorList>
    </citation>
    <scope>NUCLEOTIDE SEQUENCE [LARGE SCALE GENOMIC DNA]</scope>
    <source>
        <strain evidence="16 17">DSM 24233</strain>
    </source>
</reference>
<evidence type="ECO:0000256" key="13">
    <source>
        <dbReference type="PROSITE-ProRule" id="PRU00546"/>
    </source>
</evidence>
<dbReference type="CDD" id="cd10719">
    <property type="entry name" value="DnaJ_zf"/>
    <property type="match status" value="1"/>
</dbReference>
<feature type="repeat" description="CXXCXGXG motif" evidence="12">
    <location>
        <begin position="163"/>
        <end position="170"/>
    </location>
</feature>
<keyword evidence="6 12" id="KW-0862">Zinc</keyword>
<dbReference type="InterPro" id="IPR036410">
    <property type="entry name" value="HSP_DnaJ_Cys-rich_dom_sf"/>
</dbReference>
<keyword evidence="1 12" id="KW-0963">Cytoplasm</keyword>
<feature type="binding site" evidence="12">
    <location>
        <position position="199"/>
    </location>
    <ligand>
        <name>Zn(2+)</name>
        <dbReference type="ChEBI" id="CHEBI:29105"/>
        <label>1</label>
    </ligand>
</feature>
<keyword evidence="8 12" id="KW-0143">Chaperone</keyword>
<dbReference type="InterPro" id="IPR001623">
    <property type="entry name" value="DnaJ_domain"/>
</dbReference>
<feature type="binding site" evidence="12">
    <location>
        <position position="149"/>
    </location>
    <ligand>
        <name>Zn(2+)</name>
        <dbReference type="ChEBI" id="CHEBI:29105"/>
        <label>1</label>
    </ligand>
</feature>
<dbReference type="InterPro" id="IPR018253">
    <property type="entry name" value="DnaJ_domain_CS"/>
</dbReference>
<keyword evidence="7 12" id="KW-0346">Stress response</keyword>
<comment type="similarity">
    <text evidence="10 12">Belongs to the DnaJ family.</text>
</comment>
<dbReference type="InterPro" id="IPR008971">
    <property type="entry name" value="HSP40/DnaJ_pept-bd"/>
</dbReference>
<comment type="function">
    <text evidence="9 12">Participates actively in the response to hyperosmotic and heat shock by preventing the aggregation of stress-denatured proteins and by disaggregating proteins, also in an autonomous, DnaK-independent fashion. Unfolded proteins bind initially to DnaJ; upon interaction with the DnaJ-bound protein, DnaK hydrolyzes its bound ATP, resulting in the formation of a stable complex. GrpE releases ADP from DnaK; ATP binding to DnaK triggers the release of the substrate protein, thus completing the reaction cycle. Several rounds of ATP-dependent interactions between DnaJ, DnaK and GrpE are required for fully efficient folding. Also involved, together with DnaK and GrpE, in the DNA replication of plasmids through activation of initiation proteins.</text>
</comment>
<dbReference type="SMART" id="SM00271">
    <property type="entry name" value="DnaJ"/>
    <property type="match status" value="1"/>
</dbReference>
<dbReference type="Gene3D" id="2.60.260.20">
    <property type="entry name" value="Urease metallochaperone UreE, N-terminal domain"/>
    <property type="match status" value="2"/>
</dbReference>
<dbReference type="PROSITE" id="PS00636">
    <property type="entry name" value="DNAJ_1"/>
    <property type="match status" value="1"/>
</dbReference>
<feature type="binding site" evidence="12">
    <location>
        <position position="185"/>
    </location>
    <ligand>
        <name>Zn(2+)</name>
        <dbReference type="ChEBI" id="CHEBI:29105"/>
        <label>2</label>
    </ligand>
</feature>
<dbReference type="SUPFAM" id="SSF57938">
    <property type="entry name" value="DnaJ/Hsp40 cysteine-rich domain"/>
    <property type="match status" value="1"/>
</dbReference>
<dbReference type="GO" id="GO:0031072">
    <property type="term" value="F:heat shock protein binding"/>
    <property type="evidence" value="ECO:0007669"/>
    <property type="project" value="InterPro"/>
</dbReference>
<feature type="zinc finger region" description="CR-type" evidence="13">
    <location>
        <begin position="133"/>
        <end position="211"/>
    </location>
</feature>
<proteinExistence type="inferred from homology"/>
<keyword evidence="4 12" id="KW-0677">Repeat</keyword>
<dbReference type="InterPro" id="IPR002939">
    <property type="entry name" value="DnaJ_C"/>
</dbReference>
<evidence type="ECO:0000256" key="5">
    <source>
        <dbReference type="ARBA" id="ARBA00022771"/>
    </source>
</evidence>
<evidence type="ECO:0000256" key="3">
    <source>
        <dbReference type="ARBA" id="ARBA00022723"/>
    </source>
</evidence>
<feature type="binding site" evidence="12">
    <location>
        <position position="188"/>
    </location>
    <ligand>
        <name>Zn(2+)</name>
        <dbReference type="ChEBI" id="CHEBI:29105"/>
        <label>2</label>
    </ligand>
</feature>
<evidence type="ECO:0000256" key="6">
    <source>
        <dbReference type="ARBA" id="ARBA00022833"/>
    </source>
</evidence>
<evidence type="ECO:0000256" key="11">
    <source>
        <dbReference type="ARBA" id="ARBA00067609"/>
    </source>
</evidence>
<dbReference type="Proteomes" id="UP000580856">
    <property type="component" value="Unassembled WGS sequence"/>
</dbReference>
<comment type="cofactor">
    <cofactor evidence="12">
        <name>Zn(2+)</name>
        <dbReference type="ChEBI" id="CHEBI:29105"/>
    </cofactor>
    <text evidence="12">Binds 2 Zn(2+) ions per monomer.</text>
</comment>
<feature type="repeat" description="CXXCXGXG motif" evidence="12">
    <location>
        <begin position="146"/>
        <end position="153"/>
    </location>
</feature>
<dbReference type="FunFam" id="1.10.287.110:FF:000034">
    <property type="entry name" value="Chaperone protein DnaJ"/>
    <property type="match status" value="1"/>
</dbReference>
<comment type="subcellular location">
    <subcellularLocation>
        <location evidence="12">Cytoplasm</location>
    </subcellularLocation>
</comment>
<evidence type="ECO:0000256" key="10">
    <source>
        <dbReference type="ARBA" id="ARBA00061004"/>
    </source>
</evidence>
<evidence type="ECO:0000313" key="16">
    <source>
        <dbReference type="EMBL" id="NJB67035.1"/>
    </source>
</evidence>
<dbReference type="AlphaFoldDB" id="A0A846QNQ4"/>
<dbReference type="NCBIfam" id="TIGR02349">
    <property type="entry name" value="DnaJ_bact"/>
    <property type="match status" value="1"/>
</dbReference>
<feature type="binding site" evidence="12">
    <location>
        <position position="146"/>
    </location>
    <ligand>
        <name>Zn(2+)</name>
        <dbReference type="ChEBI" id="CHEBI:29105"/>
        <label>1</label>
    </ligand>
</feature>
<dbReference type="GO" id="GO:0006260">
    <property type="term" value="P:DNA replication"/>
    <property type="evidence" value="ECO:0007669"/>
    <property type="project" value="UniProtKB-KW"/>
</dbReference>
<dbReference type="NCBIfam" id="NF010894">
    <property type="entry name" value="PRK14301.1"/>
    <property type="match status" value="1"/>
</dbReference>
<comment type="subunit">
    <text evidence="12">Homodimer.</text>
</comment>
<evidence type="ECO:0000256" key="4">
    <source>
        <dbReference type="ARBA" id="ARBA00022737"/>
    </source>
</evidence>
<feature type="repeat" description="CXXCXGXG motif" evidence="12">
    <location>
        <begin position="199"/>
        <end position="206"/>
    </location>
</feature>
<dbReference type="InterPro" id="IPR012724">
    <property type="entry name" value="DnaJ"/>
</dbReference>
<sequence length="375" mass="41037">MSQRDYYEVLGVSREASEDEIKKAYRKLAFQFHPDRNPDDPEAEAKFKEAAEAYEVLRNADKRATYDRFGHAGMNGSGFGGFSNSEDIFASFGDIFGDLFGFGATGARRGNRPTAGADLRYNLNITFRQAAKGDEIKLSIPRKAHCSDCGGSGAAAGTTPETCRHCGGSGQVTQSQGFFRVAMPCPVCRGRGQVIKTPCARCKGDGVVEEIRELSVRIPAGVDNGSRLRLRGEGEPGEFGGPPGDLYVVIYVEEDEVFERQGQDLVYRLVLSFPQAALGDTVEVPTLDEPSKLVIPKGTQNGKVLRLRDLGMPSLGGRQHGDLLVQVLVQTPEDLTREQEDLLREFARLEEEKQAKPLHKVKKFFKKAAGKAMGD</sequence>
<dbReference type="PRINTS" id="PR00625">
    <property type="entry name" value="JDOMAIN"/>
</dbReference>
<dbReference type="SUPFAM" id="SSF46565">
    <property type="entry name" value="Chaperone J-domain"/>
    <property type="match status" value="1"/>
</dbReference>
<keyword evidence="17" id="KW-1185">Reference proteome</keyword>
<evidence type="ECO:0000313" key="17">
    <source>
        <dbReference type="Proteomes" id="UP000580856"/>
    </source>
</evidence>
<evidence type="ECO:0000259" key="15">
    <source>
        <dbReference type="PROSITE" id="PS51188"/>
    </source>
</evidence>
<dbReference type="PANTHER" id="PTHR43096:SF48">
    <property type="entry name" value="CHAPERONE PROTEIN DNAJ"/>
    <property type="match status" value="1"/>
</dbReference>
<evidence type="ECO:0000256" key="7">
    <source>
        <dbReference type="ARBA" id="ARBA00023016"/>
    </source>
</evidence>
<dbReference type="Pfam" id="PF00684">
    <property type="entry name" value="DnaJ_CXXCXGXG"/>
    <property type="match status" value="1"/>
</dbReference>
<feature type="domain" description="J" evidence="14">
    <location>
        <begin position="5"/>
        <end position="70"/>
    </location>
</feature>
<evidence type="ECO:0000256" key="1">
    <source>
        <dbReference type="ARBA" id="ARBA00022490"/>
    </source>
</evidence>
<evidence type="ECO:0000256" key="2">
    <source>
        <dbReference type="ARBA" id="ARBA00022705"/>
    </source>
</evidence>
<dbReference type="GO" id="GO:0051082">
    <property type="term" value="F:unfolded protein binding"/>
    <property type="evidence" value="ECO:0007669"/>
    <property type="project" value="UniProtKB-UniRule"/>
</dbReference>
<dbReference type="Pfam" id="PF00226">
    <property type="entry name" value="DnaJ"/>
    <property type="match status" value="1"/>
</dbReference>
<dbReference type="PROSITE" id="PS51188">
    <property type="entry name" value="ZF_CR"/>
    <property type="match status" value="1"/>
</dbReference>
<accession>A0A846QNQ4</accession>
<dbReference type="GO" id="GO:0005737">
    <property type="term" value="C:cytoplasm"/>
    <property type="evidence" value="ECO:0007669"/>
    <property type="project" value="UniProtKB-SubCell"/>
</dbReference>
<dbReference type="GO" id="GO:0042026">
    <property type="term" value="P:protein refolding"/>
    <property type="evidence" value="ECO:0007669"/>
    <property type="project" value="TreeGrafter"/>
</dbReference>
<keyword evidence="3 12" id="KW-0479">Metal-binding</keyword>
<keyword evidence="5 12" id="KW-0863">Zinc-finger</keyword>
<dbReference type="NCBIfam" id="NF008035">
    <property type="entry name" value="PRK10767.1"/>
    <property type="match status" value="1"/>
</dbReference>
<dbReference type="GO" id="GO:0008270">
    <property type="term" value="F:zinc ion binding"/>
    <property type="evidence" value="ECO:0007669"/>
    <property type="project" value="UniProtKB-UniRule"/>
</dbReference>
<dbReference type="PROSITE" id="PS50076">
    <property type="entry name" value="DNAJ_2"/>
    <property type="match status" value="1"/>
</dbReference>
<evidence type="ECO:0000256" key="12">
    <source>
        <dbReference type="HAMAP-Rule" id="MF_01152"/>
    </source>
</evidence>
<dbReference type="InterPro" id="IPR001305">
    <property type="entry name" value="HSP_DnaJ_Cys-rich_dom"/>
</dbReference>
<feature type="repeat" description="CXXCXGXG motif" evidence="12">
    <location>
        <begin position="185"/>
        <end position="192"/>
    </location>
</feature>
<dbReference type="HAMAP" id="MF_01152">
    <property type="entry name" value="DnaJ"/>
    <property type="match status" value="1"/>
</dbReference>
<gene>
    <name evidence="12" type="primary">dnaJ</name>
    <name evidence="16" type="ORF">GGQ74_000675</name>
</gene>
<dbReference type="EMBL" id="JAATJA010000001">
    <property type="protein sequence ID" value="NJB67035.1"/>
    <property type="molecule type" value="Genomic_DNA"/>
</dbReference>
<dbReference type="GO" id="GO:0005524">
    <property type="term" value="F:ATP binding"/>
    <property type="evidence" value="ECO:0007669"/>
    <property type="project" value="InterPro"/>
</dbReference>
<feature type="binding site" evidence="12">
    <location>
        <position position="166"/>
    </location>
    <ligand>
        <name>Zn(2+)</name>
        <dbReference type="ChEBI" id="CHEBI:29105"/>
        <label>2</label>
    </ligand>
</feature>
<dbReference type="RefSeq" id="WP_167940124.1">
    <property type="nucleotide sequence ID" value="NZ_JAATJA010000001.1"/>
</dbReference>
<name>A0A846QNQ4_9BACT</name>
<protein>
    <recommendedName>
        <fullName evidence="11 12">Chaperone protein DnaJ</fullName>
    </recommendedName>
</protein>